<dbReference type="EMBL" id="CM017637">
    <property type="protein sequence ID" value="TYJ44851.1"/>
    <property type="molecule type" value="Genomic_DNA"/>
</dbReference>
<organism evidence="13 14">
    <name type="scientific">Gossypium mustelinum</name>
    <name type="common">Cotton</name>
    <name type="synonym">Gossypium caicoense</name>
    <dbReference type="NCBI Taxonomy" id="34275"/>
    <lineage>
        <taxon>Eukaryota</taxon>
        <taxon>Viridiplantae</taxon>
        <taxon>Streptophyta</taxon>
        <taxon>Embryophyta</taxon>
        <taxon>Tracheophyta</taxon>
        <taxon>Spermatophyta</taxon>
        <taxon>Magnoliopsida</taxon>
        <taxon>eudicotyledons</taxon>
        <taxon>Gunneridae</taxon>
        <taxon>Pentapetalae</taxon>
        <taxon>rosids</taxon>
        <taxon>malvids</taxon>
        <taxon>Malvales</taxon>
        <taxon>Malvaceae</taxon>
        <taxon>Malvoideae</taxon>
        <taxon>Gossypium</taxon>
    </lineage>
</organism>
<evidence type="ECO:0000256" key="3">
    <source>
        <dbReference type="ARBA" id="ARBA00022771"/>
    </source>
</evidence>
<keyword evidence="14" id="KW-1185">Reference proteome</keyword>
<dbReference type="GO" id="GO:0005634">
    <property type="term" value="C:nucleus"/>
    <property type="evidence" value="ECO:0007669"/>
    <property type="project" value="UniProtKB-SubCell"/>
</dbReference>
<dbReference type="Pfam" id="PF22922">
    <property type="entry name" value="GAF_NLP"/>
    <property type="match status" value="1"/>
</dbReference>
<dbReference type="GO" id="GO:0008270">
    <property type="term" value="F:zinc ion binding"/>
    <property type="evidence" value="ECO:0007669"/>
    <property type="project" value="UniProtKB-KW"/>
</dbReference>
<dbReference type="SUPFAM" id="SSF53098">
    <property type="entry name" value="Ribonuclease H-like"/>
    <property type="match status" value="1"/>
</dbReference>
<dbReference type="GO" id="GO:0046983">
    <property type="term" value="F:protein dimerization activity"/>
    <property type="evidence" value="ECO:0007669"/>
    <property type="project" value="InterPro"/>
</dbReference>
<keyword evidence="6" id="KW-0238">DNA-binding</keyword>
<evidence type="ECO:0000313" key="14">
    <source>
        <dbReference type="Proteomes" id="UP000323597"/>
    </source>
</evidence>
<dbReference type="InterPro" id="IPR008906">
    <property type="entry name" value="HATC_C_dom"/>
</dbReference>
<gene>
    <name evidence="13" type="ORF">E1A91_A02G013400v1</name>
</gene>
<dbReference type="GO" id="GO:0003677">
    <property type="term" value="F:DNA binding"/>
    <property type="evidence" value="ECO:0007669"/>
    <property type="project" value="UniProtKB-KW"/>
</dbReference>
<feature type="region of interest" description="SAW" evidence="10">
    <location>
        <begin position="297"/>
        <end position="381"/>
    </location>
</feature>
<evidence type="ECO:0000256" key="10">
    <source>
        <dbReference type="PROSITE-ProRule" id="PRU01191"/>
    </source>
</evidence>
<evidence type="ECO:0000259" key="12">
    <source>
        <dbReference type="PROSITE" id="PS50808"/>
    </source>
</evidence>
<evidence type="ECO:0000256" key="11">
    <source>
        <dbReference type="SAM" id="MobiDB-lite"/>
    </source>
</evidence>
<comment type="subcellular location">
    <subcellularLocation>
        <location evidence="1">Nucleus</location>
    </subcellularLocation>
</comment>
<feature type="region of interest" description="Disordered" evidence="11">
    <location>
        <begin position="1042"/>
        <end position="1070"/>
    </location>
</feature>
<evidence type="ECO:0000256" key="4">
    <source>
        <dbReference type="ARBA" id="ARBA00022833"/>
    </source>
</evidence>
<reference evidence="13 14" key="1">
    <citation type="submission" date="2019-07" db="EMBL/GenBank/DDBJ databases">
        <title>WGS assembly of Gossypium mustelinum.</title>
        <authorList>
            <person name="Chen Z.J."/>
            <person name="Sreedasyam A."/>
            <person name="Ando A."/>
            <person name="Song Q."/>
            <person name="De L."/>
            <person name="Hulse-Kemp A."/>
            <person name="Ding M."/>
            <person name="Ye W."/>
            <person name="Kirkbride R."/>
            <person name="Jenkins J."/>
            <person name="Plott C."/>
            <person name="Lovell J."/>
            <person name="Lin Y.-M."/>
            <person name="Vaughn R."/>
            <person name="Liu B."/>
            <person name="Li W."/>
            <person name="Simpson S."/>
            <person name="Scheffler B."/>
            <person name="Saski C."/>
            <person name="Grover C."/>
            <person name="Hu G."/>
            <person name="Conover J."/>
            <person name="Carlson J."/>
            <person name="Shu S."/>
            <person name="Boston L."/>
            <person name="Williams M."/>
            <person name="Peterson D."/>
            <person name="Mcgee K."/>
            <person name="Jones D."/>
            <person name="Wendel J."/>
            <person name="Stelly D."/>
            <person name="Grimwood J."/>
            <person name="Schmutz J."/>
        </authorList>
    </citation>
    <scope>NUCLEOTIDE SEQUENCE [LARGE SCALE GENOMIC DNA]</scope>
    <source>
        <strain evidence="13">1408120.09</strain>
    </source>
</reference>
<sequence length="1098" mass="126279">MDFDLFDTETALRLLLSSAEAIEDGDLKRADELLQKILILADQSTFGFGDQRRVVKYFADALVRRAYGLHPASSYFTFPVDPAPYYHYNSYHINYVIKKVIDDEKNASNGNRRLHLIDFPVPYDNNYFEGSVLRTLTTFSGDPLPVRVSYILPPFLKKYVEFSRKIMEFLTKDAMNLNVKLENELKVVYANSLAEVDEDKLDFKTRREDEMVVVYYKFKLHKLVRDAEAMKREFVRLKEINPTIVIMLDFYSNHSDSNFLTCFKDSFQYSSNTCTCWGEADSGFGRNEYWWECNRDACEGNNLIRRHQTLSEWQRLFSMGGFSRIPLNHTKDDLSNEEECLLLTERHILDNQTSLKIMGKEEECLILGYKGCPMFFLSAWKPKVEDGHFNSISTNHQFRQDFNPNPLPLQPLQPFSEGLILNRLVALAEIHDISKDLCCKYKLSLALTWASKVNNMNETISDPNKKHAFFIQSDSCYVPSNKGLRFMEKLEFNMTEDKFIPMHDIVTICLQNLYTSNDVYIVSNGDPETGKANKEKLPETTQRKLTSAVWEHFDRLLVGGEQVAKCKHCFKVHTGSSNSGTTHLRNHLKVCQKEQNQERSHMDLAKMMIKLQCPLDMADQEFFKNFVKGLQPIIDLWENNNGKTAYCCLIAHFIDDSWELKMKTLGLRTLEDIYDTKAVGGIIRSLVSEWNIGSKVCSITVDNSFLDDSMIQQIKENCLSDRSSLSSAHWFISFTLLEDGFREMDDLLFKLKKSIRYVTETRHGKLKFQEAVDRRESDFDILDSALRSREIFCKLEEIDANFKLNPSMEEWKNAAALQSCLRCFDDIKGTQSLTGSLYFTKLCDIYNKFPQLEESNPPFVPSMKRKFDYYWSLCSLAFAVAAYSYSEMYGNDGMMHLKVFHTFLRDVYHKYAGEANNLTESTSVLGDSNRSSTESTNECLLDSFRKRVSTSNLNEEASELNCYLNEPLVLPEDGAIFDILGWWCGKSQKFPILAKMARDFLAIPVSIFTPCSNIKATINNPAYSILKPESMEALVCNENWLETPKGNDGENHEPTQTTDKGKRKLDEDTCVRKKSKPSNCEKAISTEDIAIDSNNNGN</sequence>
<evidence type="ECO:0000256" key="6">
    <source>
        <dbReference type="ARBA" id="ARBA00023125"/>
    </source>
</evidence>
<protein>
    <recommendedName>
        <fullName evidence="12">BED-type domain-containing protein</fullName>
    </recommendedName>
</protein>
<evidence type="ECO:0000313" key="13">
    <source>
        <dbReference type="EMBL" id="TYJ44851.1"/>
    </source>
</evidence>
<dbReference type="AlphaFoldDB" id="A0A5D3A450"/>
<dbReference type="SUPFAM" id="SSF57667">
    <property type="entry name" value="beta-beta-alpha zinc fingers"/>
    <property type="match status" value="1"/>
</dbReference>
<proteinExistence type="inferred from homology"/>
<evidence type="ECO:0000256" key="8">
    <source>
        <dbReference type="ARBA" id="ARBA00023242"/>
    </source>
</evidence>
<dbReference type="InterPro" id="IPR003656">
    <property type="entry name" value="Znf_BED"/>
</dbReference>
<dbReference type="Pfam" id="PF02892">
    <property type="entry name" value="zf-BED"/>
    <property type="match status" value="1"/>
</dbReference>
<dbReference type="PROSITE" id="PS50808">
    <property type="entry name" value="ZF_BED"/>
    <property type="match status" value="1"/>
</dbReference>
<dbReference type="PROSITE" id="PS50985">
    <property type="entry name" value="GRAS"/>
    <property type="match status" value="1"/>
</dbReference>
<dbReference type="InterPro" id="IPR012337">
    <property type="entry name" value="RNaseH-like_sf"/>
</dbReference>
<keyword evidence="3 9" id="KW-0863">Zinc-finger</keyword>
<evidence type="ECO:0000256" key="5">
    <source>
        <dbReference type="ARBA" id="ARBA00023015"/>
    </source>
</evidence>
<dbReference type="InterPro" id="IPR036236">
    <property type="entry name" value="Znf_C2H2_sf"/>
</dbReference>
<comment type="caution">
    <text evidence="10">Lacks conserved residue(s) required for the propagation of feature annotation.</text>
</comment>
<dbReference type="Pfam" id="PF05699">
    <property type="entry name" value="Dimer_Tnp_hAT"/>
    <property type="match status" value="1"/>
</dbReference>
<accession>A0A5D3A450</accession>
<dbReference type="PANTHER" id="PTHR23272">
    <property type="entry name" value="BED FINGER-RELATED"/>
    <property type="match status" value="1"/>
</dbReference>
<dbReference type="InterPro" id="IPR005202">
    <property type="entry name" value="TF_GRAS"/>
</dbReference>
<dbReference type="InterPro" id="IPR055081">
    <property type="entry name" value="NLP1-9_GAF"/>
</dbReference>
<evidence type="ECO:0000256" key="7">
    <source>
        <dbReference type="ARBA" id="ARBA00023163"/>
    </source>
</evidence>
<feature type="domain" description="BED-type" evidence="12">
    <location>
        <begin position="544"/>
        <end position="608"/>
    </location>
</feature>
<dbReference type="PANTHER" id="PTHR23272:SF184">
    <property type="entry name" value="OS03G0311250 PROTEIN"/>
    <property type="match status" value="1"/>
</dbReference>
<comment type="similarity">
    <text evidence="10">Belongs to the GRAS family.</text>
</comment>
<name>A0A5D3A450_GOSMU</name>
<evidence type="ECO:0000256" key="1">
    <source>
        <dbReference type="ARBA" id="ARBA00004123"/>
    </source>
</evidence>
<keyword evidence="8" id="KW-0539">Nucleus</keyword>
<dbReference type="Proteomes" id="UP000323597">
    <property type="component" value="Chromosome A02"/>
</dbReference>
<keyword evidence="7" id="KW-0804">Transcription</keyword>
<dbReference type="Pfam" id="PF03514">
    <property type="entry name" value="GRAS"/>
    <property type="match status" value="1"/>
</dbReference>
<evidence type="ECO:0000256" key="9">
    <source>
        <dbReference type="PROSITE-ProRule" id="PRU00027"/>
    </source>
</evidence>
<dbReference type="SMART" id="SM00614">
    <property type="entry name" value="ZnF_BED"/>
    <property type="match status" value="1"/>
</dbReference>
<evidence type="ECO:0000256" key="2">
    <source>
        <dbReference type="ARBA" id="ARBA00022723"/>
    </source>
</evidence>
<keyword evidence="2" id="KW-0479">Metal-binding</keyword>
<keyword evidence="5" id="KW-0805">Transcription regulation</keyword>
<keyword evidence="4" id="KW-0862">Zinc</keyword>